<dbReference type="AlphaFoldDB" id="A0A6J6Q7R8"/>
<gene>
    <name evidence="3" type="ORF">UFOPK2602_00961</name>
</gene>
<organism evidence="3">
    <name type="scientific">freshwater metagenome</name>
    <dbReference type="NCBI Taxonomy" id="449393"/>
    <lineage>
        <taxon>unclassified sequences</taxon>
        <taxon>metagenomes</taxon>
        <taxon>ecological metagenomes</taxon>
    </lineage>
</organism>
<dbReference type="NCBIfam" id="TIGR00638">
    <property type="entry name" value="Mop"/>
    <property type="match status" value="1"/>
</dbReference>
<name>A0A6J6Q7R8_9ZZZZ</name>
<dbReference type="InterPro" id="IPR036388">
    <property type="entry name" value="WH-like_DNA-bd_sf"/>
</dbReference>
<keyword evidence="1" id="KW-0500">Molybdenum</keyword>
<feature type="domain" description="Mop" evidence="2">
    <location>
        <begin position="187"/>
        <end position="253"/>
    </location>
</feature>
<accession>A0A6J6Q7R8</accession>
<evidence type="ECO:0000313" key="3">
    <source>
        <dbReference type="EMBL" id="CAB4707791.1"/>
    </source>
</evidence>
<evidence type="ECO:0000256" key="1">
    <source>
        <dbReference type="ARBA" id="ARBA00022505"/>
    </source>
</evidence>
<dbReference type="SUPFAM" id="SSF46785">
    <property type="entry name" value="Winged helix' DNA-binding domain"/>
    <property type="match status" value="1"/>
</dbReference>
<sequence length="262" mass="28507">MATRRDQPSNLAELVCLTLVIQGAEHGWAIGSQLAPDGPLGSIWSLSRPLTYRAIESLVEQGLVTRSGAQPGRGRERSLLQPTAVGRTTSERWLGTPAEHLRDLRTELLLKLTLRQRAGQPIEPLLDAQERALQPAFDAIAQRDPGGDLIALWRQENARAARRFLRQAREAQHARDGVAVSRRPEVRLSARNQLRVTIDTIARGDVMTSVKALLPDGQRLTAAITSDAVDELDLAAGDDVVMIVKSTEIMVAKAEGAPGPYG</sequence>
<dbReference type="EMBL" id="CAEZXX010000054">
    <property type="protein sequence ID" value="CAB4707791.1"/>
    <property type="molecule type" value="Genomic_DNA"/>
</dbReference>
<reference evidence="3" key="1">
    <citation type="submission" date="2020-05" db="EMBL/GenBank/DDBJ databases">
        <authorList>
            <person name="Chiriac C."/>
            <person name="Salcher M."/>
            <person name="Ghai R."/>
            <person name="Kavagutti S V."/>
        </authorList>
    </citation>
    <scope>NUCLEOTIDE SEQUENCE</scope>
</reference>
<dbReference type="Pfam" id="PF03459">
    <property type="entry name" value="TOBE"/>
    <property type="match status" value="1"/>
</dbReference>
<dbReference type="InterPro" id="IPR005116">
    <property type="entry name" value="Transp-assoc_OB_typ1"/>
</dbReference>
<dbReference type="Gene3D" id="1.10.10.10">
    <property type="entry name" value="Winged helix-like DNA-binding domain superfamily/Winged helix DNA-binding domain"/>
    <property type="match status" value="1"/>
</dbReference>
<dbReference type="SUPFAM" id="SSF50331">
    <property type="entry name" value="MOP-like"/>
    <property type="match status" value="1"/>
</dbReference>
<protein>
    <submittedName>
        <fullName evidence="3">Unannotated protein</fullName>
    </submittedName>
</protein>
<dbReference type="InterPro" id="IPR036390">
    <property type="entry name" value="WH_DNA-bd_sf"/>
</dbReference>
<proteinExistence type="predicted"/>
<dbReference type="Gene3D" id="2.40.50.100">
    <property type="match status" value="1"/>
</dbReference>
<dbReference type="GO" id="GO:0015689">
    <property type="term" value="P:molybdate ion transport"/>
    <property type="evidence" value="ECO:0007669"/>
    <property type="project" value="InterPro"/>
</dbReference>
<evidence type="ECO:0000259" key="2">
    <source>
        <dbReference type="PROSITE" id="PS51866"/>
    </source>
</evidence>
<dbReference type="InterPro" id="IPR004606">
    <property type="entry name" value="Mop_domain"/>
</dbReference>
<dbReference type="InterPro" id="IPR008995">
    <property type="entry name" value="Mo/tungstate-bd_C_term_dom"/>
</dbReference>
<dbReference type="PROSITE" id="PS51866">
    <property type="entry name" value="MOP"/>
    <property type="match status" value="1"/>
</dbReference>